<evidence type="ECO:0000256" key="5">
    <source>
        <dbReference type="ARBA" id="ARBA00023136"/>
    </source>
</evidence>
<keyword evidence="4 6" id="KW-1133">Transmembrane helix</keyword>
<feature type="transmembrane region" description="Helical" evidence="6">
    <location>
        <begin position="241"/>
        <end position="258"/>
    </location>
</feature>
<dbReference type="AlphaFoldDB" id="A0A6G1I957"/>
<dbReference type="PANTHER" id="PTHR45649:SF4">
    <property type="entry name" value="TRANSPORTER, PUTATIVE (EUROFUNG)-RELATED"/>
    <property type="match status" value="1"/>
</dbReference>
<comment type="subcellular location">
    <subcellularLocation>
        <location evidence="1">Membrane</location>
        <topology evidence="1">Multi-pass membrane protein</topology>
    </subcellularLocation>
</comment>
<name>A0A6G1I957_9PEZI</name>
<feature type="transmembrane region" description="Helical" evidence="6">
    <location>
        <begin position="409"/>
        <end position="431"/>
    </location>
</feature>
<evidence type="ECO:0000256" key="4">
    <source>
        <dbReference type="ARBA" id="ARBA00022989"/>
    </source>
</evidence>
<dbReference type="GO" id="GO:0022857">
    <property type="term" value="F:transmembrane transporter activity"/>
    <property type="evidence" value="ECO:0007669"/>
    <property type="project" value="InterPro"/>
</dbReference>
<dbReference type="EMBL" id="ML996687">
    <property type="protein sequence ID" value="KAF2404838.1"/>
    <property type="molecule type" value="Genomic_DNA"/>
</dbReference>
<feature type="transmembrane region" description="Helical" evidence="6">
    <location>
        <begin position="483"/>
        <end position="502"/>
    </location>
</feature>
<feature type="transmembrane region" description="Helical" evidence="6">
    <location>
        <begin position="279"/>
        <end position="303"/>
    </location>
</feature>
<sequence>MAAAEQTESKEMYHEMVKETGEHVLKSSDSEEMYRMGKDPQFRRLFRQSTMIMFTSIVQQTWEAVLIANGTGLLNGGLAGLVWSYVWTFAGFMLICLSLGEMASMAPTNGGQYHWVSEFAPRKYQRFLSYMSGWMSVLSWQAGLAGGSFLVGTIIQGTIANYNHNYTPKAYQGTLFSIAITTLGCSINIFLAKYLPRIQKLIVVPHAVGWIVIVVFLWVLAPHASAKEVFTNFTSEGWQPIGLSMMVGQVTSVWFLIGSDSSAHLSEEVKDAGKSVPSAMMWTLMINGLIGFIVLVTFCFALPDVTPVFDPEQNPSGFAFLYVFQNASYKGAIPLIALLLLNFTSGATDFAASTSRQLFAFARDGGTPFGPWLAQVQDEVAPRNAIMVTWLISVLLSLINLGSTIAFNAIISLQLLALMSSYCLSIGCLVYQRLIGGHNLPPARWSLGRLSLPINLAAFLYSAFILFWVAWPQQREVTAETFNWSSVMFVAVFVWSLTYYYMFGRKSYAGPVVLVRGR</sequence>
<gene>
    <name evidence="7" type="ORF">EJ06DRAFT_525413</name>
</gene>
<evidence type="ECO:0000313" key="8">
    <source>
        <dbReference type="Proteomes" id="UP000799640"/>
    </source>
</evidence>
<protein>
    <submittedName>
        <fullName evidence="7">Putative GABA permease</fullName>
    </submittedName>
</protein>
<keyword evidence="5 6" id="KW-0472">Membrane</keyword>
<feature type="transmembrane region" description="Helical" evidence="6">
    <location>
        <begin position="331"/>
        <end position="352"/>
    </location>
</feature>
<accession>A0A6G1I957</accession>
<evidence type="ECO:0000313" key="7">
    <source>
        <dbReference type="EMBL" id="KAF2404838.1"/>
    </source>
</evidence>
<dbReference type="Pfam" id="PF13520">
    <property type="entry name" value="AA_permease_2"/>
    <property type="match status" value="1"/>
</dbReference>
<proteinExistence type="predicted"/>
<feature type="transmembrane region" description="Helical" evidence="6">
    <location>
        <begin position="45"/>
        <end position="62"/>
    </location>
</feature>
<evidence type="ECO:0000256" key="3">
    <source>
        <dbReference type="ARBA" id="ARBA00022692"/>
    </source>
</evidence>
<dbReference type="PIRSF" id="PIRSF006060">
    <property type="entry name" value="AA_transporter"/>
    <property type="match status" value="1"/>
</dbReference>
<keyword evidence="3 6" id="KW-0812">Transmembrane</keyword>
<feature type="transmembrane region" description="Helical" evidence="6">
    <location>
        <begin position="82"/>
        <end position="106"/>
    </location>
</feature>
<dbReference type="GO" id="GO:0016020">
    <property type="term" value="C:membrane"/>
    <property type="evidence" value="ECO:0007669"/>
    <property type="project" value="UniProtKB-SubCell"/>
</dbReference>
<dbReference type="Gene3D" id="1.20.1740.10">
    <property type="entry name" value="Amino acid/polyamine transporter I"/>
    <property type="match status" value="1"/>
</dbReference>
<feature type="transmembrane region" description="Helical" evidence="6">
    <location>
        <begin position="175"/>
        <end position="195"/>
    </location>
</feature>
<feature type="transmembrane region" description="Helical" evidence="6">
    <location>
        <begin position="385"/>
        <end position="403"/>
    </location>
</feature>
<evidence type="ECO:0000256" key="1">
    <source>
        <dbReference type="ARBA" id="ARBA00004141"/>
    </source>
</evidence>
<keyword evidence="8" id="KW-1185">Reference proteome</keyword>
<evidence type="ECO:0000256" key="6">
    <source>
        <dbReference type="SAM" id="Phobius"/>
    </source>
</evidence>
<feature type="transmembrane region" description="Helical" evidence="6">
    <location>
        <begin position="127"/>
        <end position="155"/>
    </location>
</feature>
<feature type="transmembrane region" description="Helical" evidence="6">
    <location>
        <begin position="202"/>
        <end position="221"/>
    </location>
</feature>
<dbReference type="OrthoDB" id="3257095at2759"/>
<reference evidence="7" key="1">
    <citation type="journal article" date="2020" name="Stud. Mycol.">
        <title>101 Dothideomycetes genomes: a test case for predicting lifestyles and emergence of pathogens.</title>
        <authorList>
            <person name="Haridas S."/>
            <person name="Albert R."/>
            <person name="Binder M."/>
            <person name="Bloem J."/>
            <person name="Labutti K."/>
            <person name="Salamov A."/>
            <person name="Andreopoulos B."/>
            <person name="Baker S."/>
            <person name="Barry K."/>
            <person name="Bills G."/>
            <person name="Bluhm B."/>
            <person name="Cannon C."/>
            <person name="Castanera R."/>
            <person name="Culley D."/>
            <person name="Daum C."/>
            <person name="Ezra D."/>
            <person name="Gonzalez J."/>
            <person name="Henrissat B."/>
            <person name="Kuo A."/>
            <person name="Liang C."/>
            <person name="Lipzen A."/>
            <person name="Lutzoni F."/>
            <person name="Magnuson J."/>
            <person name="Mondo S."/>
            <person name="Nolan M."/>
            <person name="Ohm R."/>
            <person name="Pangilinan J."/>
            <person name="Park H.-J."/>
            <person name="Ramirez L."/>
            <person name="Alfaro M."/>
            <person name="Sun H."/>
            <person name="Tritt A."/>
            <person name="Yoshinaga Y."/>
            <person name="Zwiers L.-H."/>
            <person name="Turgeon B."/>
            <person name="Goodwin S."/>
            <person name="Spatafora J."/>
            <person name="Crous P."/>
            <person name="Grigoriev I."/>
        </authorList>
    </citation>
    <scope>NUCLEOTIDE SEQUENCE</scope>
    <source>
        <strain evidence="7">CBS 262.69</strain>
    </source>
</reference>
<evidence type="ECO:0000256" key="2">
    <source>
        <dbReference type="ARBA" id="ARBA00022448"/>
    </source>
</evidence>
<organism evidence="7 8">
    <name type="scientific">Trichodelitschia bisporula</name>
    <dbReference type="NCBI Taxonomy" id="703511"/>
    <lineage>
        <taxon>Eukaryota</taxon>
        <taxon>Fungi</taxon>
        <taxon>Dikarya</taxon>
        <taxon>Ascomycota</taxon>
        <taxon>Pezizomycotina</taxon>
        <taxon>Dothideomycetes</taxon>
        <taxon>Dothideomycetes incertae sedis</taxon>
        <taxon>Phaeotrichales</taxon>
        <taxon>Phaeotrichaceae</taxon>
        <taxon>Trichodelitschia</taxon>
    </lineage>
</organism>
<dbReference type="PANTHER" id="PTHR45649">
    <property type="entry name" value="AMINO-ACID PERMEASE BAT1"/>
    <property type="match status" value="1"/>
</dbReference>
<feature type="transmembrane region" description="Helical" evidence="6">
    <location>
        <begin position="452"/>
        <end position="471"/>
    </location>
</feature>
<keyword evidence="2" id="KW-0813">Transport</keyword>
<dbReference type="InterPro" id="IPR002293">
    <property type="entry name" value="AA/rel_permease1"/>
</dbReference>
<dbReference type="Proteomes" id="UP000799640">
    <property type="component" value="Unassembled WGS sequence"/>
</dbReference>